<dbReference type="Gene3D" id="2.40.100.20">
    <property type="match status" value="1"/>
</dbReference>
<organism evidence="1 2">
    <name type="scientific">Malaciobacter pacificus</name>
    <dbReference type="NCBI Taxonomy" id="1080223"/>
    <lineage>
        <taxon>Bacteria</taxon>
        <taxon>Pseudomonadati</taxon>
        <taxon>Campylobacterota</taxon>
        <taxon>Epsilonproteobacteria</taxon>
        <taxon>Campylobacterales</taxon>
        <taxon>Arcobacteraceae</taxon>
        <taxon>Malaciobacter</taxon>
    </lineage>
</organism>
<dbReference type="EMBL" id="CP035928">
    <property type="protein sequence ID" value="QEP34446.1"/>
    <property type="molecule type" value="Genomic_DNA"/>
</dbReference>
<reference evidence="1" key="2">
    <citation type="submission" date="2019-09" db="EMBL/GenBank/DDBJ databases">
        <title>Taxonomic note: a critical rebuttal of the proposed division of the genus Arcobacter into six genera, emended descriptions of Arcobacter anaerophilus and the genus Arcobacter, and an assessment of genus-level boundaries for Epsilonproteobacteria using in silico genomic comparator tools.</title>
        <authorList>
            <person name="On S.L.W."/>
            <person name="Miller W.G."/>
            <person name="Biggs P."/>
            <person name="Cornelius A."/>
            <person name="Vandamme P."/>
        </authorList>
    </citation>
    <scope>NUCLEOTIDE SEQUENCE [LARGE SCALE GENOMIC DNA]</scope>
    <source>
        <strain evidence="1">LMG 26638</strain>
    </source>
</reference>
<proteinExistence type="predicted"/>
<evidence type="ECO:0000313" key="1">
    <source>
        <dbReference type="EMBL" id="QEP34446.1"/>
    </source>
</evidence>
<dbReference type="Pfam" id="PF18050">
    <property type="entry name" value="Cyclophil_like2"/>
    <property type="match status" value="1"/>
</dbReference>
<dbReference type="SUPFAM" id="SSF50891">
    <property type="entry name" value="Cyclophilin-like"/>
    <property type="match status" value="1"/>
</dbReference>
<dbReference type="InterPro" id="IPR029000">
    <property type="entry name" value="Cyclophilin-like_dom_sf"/>
</dbReference>
<keyword evidence="2" id="KW-1185">Reference proteome</keyword>
<name>A0A5C2HB71_9BACT</name>
<dbReference type="Proteomes" id="UP000322726">
    <property type="component" value="Chromosome"/>
</dbReference>
<gene>
    <name evidence="1" type="ORF">APAC_1330</name>
</gene>
<reference evidence="1" key="1">
    <citation type="submission" date="2019-09" db="EMBL/GenBank/DDBJ databases">
        <title>Complete genome sequencing of four Arcobacter species reveals a diverse suite of mobile elements.</title>
        <authorList>
            <person name="Miller W.G."/>
            <person name="Yee E."/>
            <person name="Bono J.L."/>
        </authorList>
    </citation>
    <scope>NUCLEOTIDE SEQUENCE [LARGE SCALE GENOMIC DNA]</scope>
    <source>
        <strain evidence="1">LMG 26638</strain>
    </source>
</reference>
<dbReference type="InterPro" id="IPR041183">
    <property type="entry name" value="Cyclophilin-like"/>
</dbReference>
<dbReference type="AlphaFoldDB" id="A0A5C2HB71"/>
<protein>
    <submittedName>
        <fullName evidence="1">Uncharacterized protein</fullName>
    </submittedName>
</protein>
<evidence type="ECO:0000313" key="2">
    <source>
        <dbReference type="Proteomes" id="UP000322726"/>
    </source>
</evidence>
<dbReference type="KEGG" id="apai:APAC_1330"/>
<accession>A0A5C2HB71</accession>
<sequence length="140" mass="15408">MSKKILNILLCLITPIILLANEKGNKMKISVESNGKIIVFELNNSDASKELLNQLPLKIKVEDYASMEKIFYPPNKLSTSNTPLANAKKGILAYYAPWGDVVMFYKDFGSAGGLYELGFVTSGIDDIKTLSGTIEITKVD</sequence>